<evidence type="ECO:0000313" key="3">
    <source>
        <dbReference type="Proteomes" id="UP001152320"/>
    </source>
</evidence>
<keyword evidence="3" id="KW-1185">Reference proteome</keyword>
<dbReference type="SMART" id="SM00292">
    <property type="entry name" value="BRCT"/>
    <property type="match status" value="1"/>
</dbReference>
<organism evidence="2 3">
    <name type="scientific">Holothuria leucospilota</name>
    <name type="common">Black long sea cucumber</name>
    <name type="synonym">Mertensiothuria leucospilota</name>
    <dbReference type="NCBI Taxonomy" id="206669"/>
    <lineage>
        <taxon>Eukaryota</taxon>
        <taxon>Metazoa</taxon>
        <taxon>Echinodermata</taxon>
        <taxon>Eleutherozoa</taxon>
        <taxon>Echinozoa</taxon>
        <taxon>Holothuroidea</taxon>
        <taxon>Aspidochirotacea</taxon>
        <taxon>Aspidochirotida</taxon>
        <taxon>Holothuriidae</taxon>
        <taxon>Holothuria</taxon>
    </lineage>
</organism>
<protein>
    <recommendedName>
        <fullName evidence="1">BRCT domain-containing protein</fullName>
    </recommendedName>
</protein>
<dbReference type="Pfam" id="PF16589">
    <property type="entry name" value="BRCT_2"/>
    <property type="match status" value="1"/>
</dbReference>
<sequence>MKQSNVEVQAGRDGPGYVQEKIMNIENNINARGVRQSNFKISFEKNGKPAPVKLNKDHAMTIIAPAPTGHADKYPHVLHNVCSKKLISNSLPKEVKQKLKLQDSYTDFDLVATIWQHFYAMVQILRHDPPPSECLNHTEMKGSTCVTDYTFGYSDGEKEQYKLHAESFYQLFKLRYTTSNLTPYMMKLIDHAPTFMSALPFSLGRFQAEGGEHTNYLHNRYFFAHTTRGGGASNRVYDPMLCTMCNMYKRISYSIMEDTSPDGKMASEAFIRYRDAILFECSIPKGTDPLRLIEESLIKFQSEASQPETGSLIFSGQTFVFCGCVPKQNGKTISRDALKILILQNGGRVKGDLPGARGSKNYILITNRSLTTKQKLPSQIRKALIFNYDVVDYSYIFDAIEKGSSTSIEDYTLKFEHCPDNSTKVLTRNTKFFKKKHSQWYTLSKTGKDGYL</sequence>
<proteinExistence type="predicted"/>
<gene>
    <name evidence="2" type="ORF">HOLleu_33914</name>
</gene>
<evidence type="ECO:0000259" key="1">
    <source>
        <dbReference type="PROSITE" id="PS50172"/>
    </source>
</evidence>
<evidence type="ECO:0000313" key="2">
    <source>
        <dbReference type="EMBL" id="KAJ8026154.1"/>
    </source>
</evidence>
<dbReference type="AlphaFoldDB" id="A0A9Q0YPG2"/>
<dbReference type="Proteomes" id="UP001152320">
    <property type="component" value="Chromosome 17"/>
</dbReference>
<feature type="domain" description="BRCT" evidence="1">
    <location>
        <begin position="309"/>
        <end position="413"/>
    </location>
</feature>
<comment type="caution">
    <text evidence="2">The sequence shown here is derived from an EMBL/GenBank/DDBJ whole genome shotgun (WGS) entry which is preliminary data.</text>
</comment>
<accession>A0A9Q0YPG2</accession>
<dbReference type="InterPro" id="IPR001357">
    <property type="entry name" value="BRCT_dom"/>
</dbReference>
<dbReference type="PROSITE" id="PS50172">
    <property type="entry name" value="BRCT"/>
    <property type="match status" value="1"/>
</dbReference>
<name>A0A9Q0YPG2_HOLLE</name>
<dbReference type="InterPro" id="IPR036420">
    <property type="entry name" value="BRCT_dom_sf"/>
</dbReference>
<reference evidence="2" key="1">
    <citation type="submission" date="2021-10" db="EMBL/GenBank/DDBJ databases">
        <title>Tropical sea cucumber genome reveals ecological adaptation and Cuvierian tubules defense mechanism.</title>
        <authorList>
            <person name="Chen T."/>
        </authorList>
    </citation>
    <scope>NUCLEOTIDE SEQUENCE</scope>
    <source>
        <strain evidence="2">Nanhai2018</strain>
        <tissue evidence="2">Muscle</tissue>
    </source>
</reference>
<dbReference type="Gene3D" id="3.40.50.10190">
    <property type="entry name" value="BRCT domain"/>
    <property type="match status" value="1"/>
</dbReference>
<dbReference type="SUPFAM" id="SSF52113">
    <property type="entry name" value="BRCT domain"/>
    <property type="match status" value="1"/>
</dbReference>
<dbReference type="OrthoDB" id="5997366at2759"/>
<dbReference type="EMBL" id="JAIZAY010000017">
    <property type="protein sequence ID" value="KAJ8026154.1"/>
    <property type="molecule type" value="Genomic_DNA"/>
</dbReference>